<dbReference type="EMBL" id="PGEX01000001">
    <property type="protein sequence ID" value="PJJ41753.1"/>
    <property type="molecule type" value="Genomic_DNA"/>
</dbReference>
<accession>A0A2M9A803</accession>
<dbReference type="RefSeq" id="WP_241899503.1">
    <property type="nucleotide sequence ID" value="NZ_PGEX01000001.1"/>
</dbReference>
<proteinExistence type="predicted"/>
<dbReference type="AlphaFoldDB" id="A0A2M9A803"/>
<gene>
    <name evidence="2" type="ORF">BGX16_1747</name>
</gene>
<dbReference type="Pfam" id="PF00149">
    <property type="entry name" value="Metallophos"/>
    <property type="match status" value="1"/>
</dbReference>
<name>A0A2M9A803_9BACT</name>
<protein>
    <submittedName>
        <fullName evidence="2">Calcineurin-like phosphoesterase family protein</fullName>
    </submittedName>
</protein>
<sequence>MIDFIGDIHGHRERLEALLKKLGYSVVNGTYCHPTNTAIFLGDYIDRGPDARGAVRIVRKMVEAGTAQAILGNHELNALYFWQKDPNGGYLREHTINKILIHSKTMASFQHYQPEFFDHLDWFLSLPLFIETENFRAQHACFDMENIQTLRREGLEIIGNQENLFRILANKKIRRAVMDTVQGPEVELENGATYRDSEEVLRTRARIKWWMDPKGKTLQDLSFQPGVKIPPQPLSAEVQARDFYRETERPDFFGHYWLEGKPTLFRSNVCCLDYSIASYKGTGVLAAYRFDGETHLSEKNFFYV</sequence>
<keyword evidence="3" id="KW-1185">Reference proteome</keyword>
<dbReference type="PANTHER" id="PTHR42850">
    <property type="entry name" value="METALLOPHOSPHOESTERASE"/>
    <property type="match status" value="1"/>
</dbReference>
<reference evidence="2 3" key="1">
    <citation type="submission" date="2017-11" db="EMBL/GenBank/DDBJ databases">
        <title>Animal gut microbial communities from fecal samples from Wisconsin, USA.</title>
        <authorList>
            <person name="Neumann A."/>
        </authorList>
    </citation>
    <scope>NUCLEOTIDE SEQUENCE [LARGE SCALE GENOMIC DNA]</scope>
    <source>
        <strain evidence="2 3">UWS3</strain>
    </source>
</reference>
<organism evidence="2 3">
    <name type="scientific">Hallerella succinigenes</name>
    <dbReference type="NCBI Taxonomy" id="1896222"/>
    <lineage>
        <taxon>Bacteria</taxon>
        <taxon>Pseudomonadati</taxon>
        <taxon>Fibrobacterota</taxon>
        <taxon>Fibrobacteria</taxon>
        <taxon>Fibrobacterales</taxon>
        <taxon>Fibrobacteraceae</taxon>
        <taxon>Hallerella</taxon>
    </lineage>
</organism>
<dbReference type="GO" id="GO:0016791">
    <property type="term" value="F:phosphatase activity"/>
    <property type="evidence" value="ECO:0007669"/>
    <property type="project" value="TreeGrafter"/>
</dbReference>
<evidence type="ECO:0000313" key="2">
    <source>
        <dbReference type="EMBL" id="PJJ41753.1"/>
    </source>
</evidence>
<dbReference type="SUPFAM" id="SSF56300">
    <property type="entry name" value="Metallo-dependent phosphatases"/>
    <property type="match status" value="1"/>
</dbReference>
<dbReference type="GO" id="GO:0005737">
    <property type="term" value="C:cytoplasm"/>
    <property type="evidence" value="ECO:0007669"/>
    <property type="project" value="TreeGrafter"/>
</dbReference>
<dbReference type="Gene3D" id="3.60.21.10">
    <property type="match status" value="1"/>
</dbReference>
<evidence type="ECO:0000313" key="3">
    <source>
        <dbReference type="Proteomes" id="UP000231134"/>
    </source>
</evidence>
<feature type="domain" description="Calcineurin-like phosphoesterase" evidence="1">
    <location>
        <begin position="2"/>
        <end position="129"/>
    </location>
</feature>
<evidence type="ECO:0000259" key="1">
    <source>
        <dbReference type="Pfam" id="PF00149"/>
    </source>
</evidence>
<comment type="caution">
    <text evidence="2">The sequence shown here is derived from an EMBL/GenBank/DDBJ whole genome shotgun (WGS) entry which is preliminary data.</text>
</comment>
<dbReference type="InterPro" id="IPR004843">
    <property type="entry name" value="Calcineurin-like_PHP"/>
</dbReference>
<dbReference type="InterPro" id="IPR029052">
    <property type="entry name" value="Metallo-depent_PP-like"/>
</dbReference>
<dbReference type="PANTHER" id="PTHR42850:SF7">
    <property type="entry name" value="BIS(5'-NUCLEOSYL)-TETRAPHOSPHATASE PRPE [ASYMMETRICAL]"/>
    <property type="match status" value="1"/>
</dbReference>
<dbReference type="InterPro" id="IPR050126">
    <property type="entry name" value="Ap4A_hydrolase"/>
</dbReference>
<dbReference type="Proteomes" id="UP000231134">
    <property type="component" value="Unassembled WGS sequence"/>
</dbReference>